<dbReference type="PRINTS" id="PR00040">
    <property type="entry name" value="HTHMERR"/>
</dbReference>
<reference evidence="7 8" key="1">
    <citation type="submission" date="2019-06" db="EMBL/GenBank/DDBJ databases">
        <title>Saccharibacillus brassicae sp. nov., an endophytic bacterium isolated from Chinese cabbage seeds (Brassica pekinensis).</title>
        <authorList>
            <person name="Jiang L."/>
            <person name="Lee J."/>
            <person name="Kim S.W."/>
        </authorList>
    </citation>
    <scope>NUCLEOTIDE SEQUENCE [LARGE SCALE GENOMIC DNA]</scope>
    <source>
        <strain evidence="8">KCTC 43072 / ATSA2</strain>
    </source>
</reference>
<evidence type="ECO:0000256" key="1">
    <source>
        <dbReference type="ARBA" id="ARBA00023015"/>
    </source>
</evidence>
<dbReference type="InterPro" id="IPR012925">
    <property type="entry name" value="TipAS_dom"/>
</dbReference>
<dbReference type="InterPro" id="IPR036244">
    <property type="entry name" value="TipA-like_antibiotic-bd"/>
</dbReference>
<dbReference type="InterPro" id="IPR047057">
    <property type="entry name" value="MerR_fam"/>
</dbReference>
<dbReference type="InterPro" id="IPR000551">
    <property type="entry name" value="MerR-type_HTH_dom"/>
</dbReference>
<dbReference type="KEGG" id="saca:FFV09_23580"/>
<evidence type="ECO:0000256" key="5">
    <source>
        <dbReference type="SAM" id="Coils"/>
    </source>
</evidence>
<keyword evidence="3" id="KW-0010">Activator</keyword>
<evidence type="ECO:0000256" key="2">
    <source>
        <dbReference type="ARBA" id="ARBA00023125"/>
    </source>
</evidence>
<dbReference type="InterPro" id="IPR009061">
    <property type="entry name" value="DNA-bd_dom_put_sf"/>
</dbReference>
<dbReference type="CDD" id="cd01106">
    <property type="entry name" value="HTH_TipAL-Mta"/>
    <property type="match status" value="1"/>
</dbReference>
<dbReference type="SUPFAM" id="SSF89082">
    <property type="entry name" value="Antibiotic binding domain of TipA-like multidrug resistance regulators"/>
    <property type="match status" value="1"/>
</dbReference>
<keyword evidence="1" id="KW-0805">Transcription regulation</keyword>
<dbReference type="PROSITE" id="PS50937">
    <property type="entry name" value="HTH_MERR_2"/>
    <property type="match status" value="1"/>
</dbReference>
<dbReference type="Pfam" id="PF07739">
    <property type="entry name" value="TipAS"/>
    <property type="match status" value="1"/>
</dbReference>
<dbReference type="Pfam" id="PF13411">
    <property type="entry name" value="MerR_1"/>
    <property type="match status" value="1"/>
</dbReference>
<proteinExistence type="predicted"/>
<evidence type="ECO:0000313" key="8">
    <source>
        <dbReference type="Proteomes" id="UP000316968"/>
    </source>
</evidence>
<dbReference type="PANTHER" id="PTHR30204:SF90">
    <property type="entry name" value="HTH-TYPE TRANSCRIPTIONAL ACTIVATOR MTA"/>
    <property type="match status" value="1"/>
</dbReference>
<evidence type="ECO:0000256" key="4">
    <source>
        <dbReference type="ARBA" id="ARBA00023163"/>
    </source>
</evidence>
<feature type="domain" description="HTH merR-type" evidence="6">
    <location>
        <begin position="2"/>
        <end position="71"/>
    </location>
</feature>
<evidence type="ECO:0000256" key="3">
    <source>
        <dbReference type="ARBA" id="ARBA00023159"/>
    </source>
</evidence>
<keyword evidence="5" id="KW-0175">Coiled coil</keyword>
<name>A0A4Y6V5G9_SACBS</name>
<protein>
    <submittedName>
        <fullName evidence="7">MerR family transcriptional regulator</fullName>
    </submittedName>
</protein>
<organism evidence="7 8">
    <name type="scientific">Saccharibacillus brassicae</name>
    <dbReference type="NCBI Taxonomy" id="2583377"/>
    <lineage>
        <taxon>Bacteria</taxon>
        <taxon>Bacillati</taxon>
        <taxon>Bacillota</taxon>
        <taxon>Bacilli</taxon>
        <taxon>Bacillales</taxon>
        <taxon>Paenibacillaceae</taxon>
        <taxon>Saccharibacillus</taxon>
    </lineage>
</organism>
<sequence>MALKVKEVSQLAGISVRTLHHYDEIGLLRPERTAEAGYRLYAERDLERLQQILFFRELGFTLLEIRGMLDDPAFDRLEALELQRRLLERKLEQTRRMIDNIDSTIRHAKGEMEMTDEQRFEGIEFTNDPYEQEARERWGEAKIEESKKKLAEATRTPGLSAELQREWEERVQTLAGIRHEQPASPIAQQEIGRWCDFLHHFGTYSPEALAGLGRLYTEDERFTAHLDRYGAGLAAFMGAAMEEYARRHGSED</sequence>
<evidence type="ECO:0000259" key="6">
    <source>
        <dbReference type="PROSITE" id="PS50937"/>
    </source>
</evidence>
<gene>
    <name evidence="7" type="ORF">FFV09_23580</name>
</gene>
<keyword evidence="8" id="KW-1185">Reference proteome</keyword>
<dbReference type="Gene3D" id="1.10.1660.10">
    <property type="match status" value="1"/>
</dbReference>
<feature type="coiled-coil region" evidence="5">
    <location>
        <begin position="77"/>
        <end position="104"/>
    </location>
</feature>
<evidence type="ECO:0000313" key="7">
    <source>
        <dbReference type="EMBL" id="QDH23920.1"/>
    </source>
</evidence>
<dbReference type="Proteomes" id="UP000316968">
    <property type="component" value="Chromosome"/>
</dbReference>
<dbReference type="SUPFAM" id="SSF46955">
    <property type="entry name" value="Putative DNA-binding domain"/>
    <property type="match status" value="1"/>
</dbReference>
<dbReference type="OrthoDB" id="9814833at2"/>
<accession>A0A4Y6V5G9</accession>
<dbReference type="AlphaFoldDB" id="A0A4Y6V5G9"/>
<dbReference type="Gene3D" id="1.10.490.50">
    <property type="entry name" value="Antibiotic binding domain of TipA-like multidrug resistance regulators"/>
    <property type="match status" value="1"/>
</dbReference>
<keyword evidence="4" id="KW-0804">Transcription</keyword>
<keyword evidence="2" id="KW-0238">DNA-binding</keyword>
<dbReference type="GO" id="GO:0003677">
    <property type="term" value="F:DNA binding"/>
    <property type="evidence" value="ECO:0007669"/>
    <property type="project" value="UniProtKB-KW"/>
</dbReference>
<dbReference type="PANTHER" id="PTHR30204">
    <property type="entry name" value="REDOX-CYCLING DRUG-SENSING TRANSCRIPTIONAL ACTIVATOR SOXR"/>
    <property type="match status" value="1"/>
</dbReference>
<dbReference type="EMBL" id="CP041217">
    <property type="protein sequence ID" value="QDH23920.1"/>
    <property type="molecule type" value="Genomic_DNA"/>
</dbReference>
<dbReference type="RefSeq" id="WP_141450612.1">
    <property type="nucleotide sequence ID" value="NZ_CP041217.1"/>
</dbReference>
<dbReference type="GO" id="GO:0003700">
    <property type="term" value="F:DNA-binding transcription factor activity"/>
    <property type="evidence" value="ECO:0007669"/>
    <property type="project" value="InterPro"/>
</dbReference>
<dbReference type="SMART" id="SM00422">
    <property type="entry name" value="HTH_MERR"/>
    <property type="match status" value="1"/>
</dbReference>